<protein>
    <submittedName>
        <fullName evidence="1">Uncharacterized protein</fullName>
    </submittedName>
</protein>
<proteinExistence type="predicted"/>
<evidence type="ECO:0000313" key="1">
    <source>
        <dbReference type="EMBL" id="KAF9804667.1"/>
    </source>
</evidence>
<evidence type="ECO:0000313" key="2">
    <source>
        <dbReference type="Proteomes" id="UP000639403"/>
    </source>
</evidence>
<dbReference type="AlphaFoldDB" id="A0A8H7NUQ1"/>
<organism evidence="1 2">
    <name type="scientific">Rhodonia placenta</name>
    <dbReference type="NCBI Taxonomy" id="104341"/>
    <lineage>
        <taxon>Eukaryota</taxon>
        <taxon>Fungi</taxon>
        <taxon>Dikarya</taxon>
        <taxon>Basidiomycota</taxon>
        <taxon>Agaricomycotina</taxon>
        <taxon>Agaricomycetes</taxon>
        <taxon>Polyporales</taxon>
        <taxon>Adustoporiaceae</taxon>
        <taxon>Rhodonia</taxon>
    </lineage>
</organism>
<reference evidence="1" key="2">
    <citation type="journal article" name="Front. Microbiol.">
        <title>Degradative Capacity of Two Strains of Rhodonia placenta: From Phenotype to Genotype.</title>
        <authorList>
            <person name="Kolle M."/>
            <person name="Horta M.A.C."/>
            <person name="Nowrousian M."/>
            <person name="Ohm R.A."/>
            <person name="Benz J.P."/>
            <person name="Pilgard A."/>
        </authorList>
    </citation>
    <scope>NUCLEOTIDE SEQUENCE</scope>
    <source>
        <strain evidence="1">FPRL280</strain>
    </source>
</reference>
<accession>A0A8H7NUQ1</accession>
<gene>
    <name evidence="1" type="ORF">IEO21_09304</name>
</gene>
<dbReference type="Proteomes" id="UP000639403">
    <property type="component" value="Unassembled WGS sequence"/>
</dbReference>
<reference evidence="1" key="1">
    <citation type="submission" date="2020-11" db="EMBL/GenBank/DDBJ databases">
        <authorList>
            <person name="Koelle M."/>
            <person name="Horta M.A.C."/>
            <person name="Nowrousian M."/>
            <person name="Ohm R.A."/>
            <person name="Benz P."/>
            <person name="Pilgard A."/>
        </authorList>
    </citation>
    <scope>NUCLEOTIDE SEQUENCE</scope>
    <source>
        <strain evidence="1">FPRL280</strain>
    </source>
</reference>
<dbReference type="EMBL" id="JADOXO010000424">
    <property type="protein sequence ID" value="KAF9804667.1"/>
    <property type="molecule type" value="Genomic_DNA"/>
</dbReference>
<name>A0A8H7NUQ1_9APHY</name>
<comment type="caution">
    <text evidence="1">The sequence shown here is derived from an EMBL/GenBank/DDBJ whole genome shotgun (WGS) entry which is preliminary data.</text>
</comment>
<sequence>MLRTAREKAHEAPSTFELATSYSHLVIAYPDVYQRDKRNQRSNDVPPDTAYQRVCDTEYTQADCHHTASNQRQRGKSIPTRECEVPADVSLFSRR</sequence>